<gene>
    <name evidence="2" type="ORF">B0T24DRAFT_679466</name>
</gene>
<name>A0AAE0KDB1_9PEZI</name>
<dbReference type="EMBL" id="JAULSN010000004">
    <property type="protein sequence ID" value="KAK3374092.1"/>
    <property type="molecule type" value="Genomic_DNA"/>
</dbReference>
<protein>
    <submittedName>
        <fullName evidence="2">Uncharacterized protein</fullName>
    </submittedName>
</protein>
<organism evidence="2 3">
    <name type="scientific">Lasiosphaeria ovina</name>
    <dbReference type="NCBI Taxonomy" id="92902"/>
    <lineage>
        <taxon>Eukaryota</taxon>
        <taxon>Fungi</taxon>
        <taxon>Dikarya</taxon>
        <taxon>Ascomycota</taxon>
        <taxon>Pezizomycotina</taxon>
        <taxon>Sordariomycetes</taxon>
        <taxon>Sordariomycetidae</taxon>
        <taxon>Sordariales</taxon>
        <taxon>Lasiosphaeriaceae</taxon>
        <taxon>Lasiosphaeria</taxon>
    </lineage>
</organism>
<keyword evidence="3" id="KW-1185">Reference proteome</keyword>
<accession>A0AAE0KDB1</accession>
<feature type="compositionally biased region" description="Basic and acidic residues" evidence="1">
    <location>
        <begin position="14"/>
        <end position="28"/>
    </location>
</feature>
<evidence type="ECO:0000313" key="2">
    <source>
        <dbReference type="EMBL" id="KAK3374092.1"/>
    </source>
</evidence>
<reference evidence="2" key="2">
    <citation type="submission" date="2023-06" db="EMBL/GenBank/DDBJ databases">
        <authorList>
            <consortium name="Lawrence Berkeley National Laboratory"/>
            <person name="Haridas S."/>
            <person name="Hensen N."/>
            <person name="Bonometti L."/>
            <person name="Westerberg I."/>
            <person name="Brannstrom I.O."/>
            <person name="Guillou S."/>
            <person name="Cros-Aarteil S."/>
            <person name="Calhoun S."/>
            <person name="Kuo A."/>
            <person name="Mondo S."/>
            <person name="Pangilinan J."/>
            <person name="Riley R."/>
            <person name="Labutti K."/>
            <person name="Andreopoulos B."/>
            <person name="Lipzen A."/>
            <person name="Chen C."/>
            <person name="Yanf M."/>
            <person name="Daum C."/>
            <person name="Ng V."/>
            <person name="Clum A."/>
            <person name="Steindorff A."/>
            <person name="Ohm R."/>
            <person name="Martin F."/>
            <person name="Silar P."/>
            <person name="Natvig D."/>
            <person name="Lalanne C."/>
            <person name="Gautier V."/>
            <person name="Ament-Velasquez S.L."/>
            <person name="Kruys A."/>
            <person name="Hutchinson M.I."/>
            <person name="Powell A.J."/>
            <person name="Barry K."/>
            <person name="Miller A.N."/>
            <person name="Grigoriev I.V."/>
            <person name="Debuchy R."/>
            <person name="Gladieux P."/>
            <person name="Thoren M.H."/>
            <person name="Johannesson H."/>
        </authorList>
    </citation>
    <scope>NUCLEOTIDE SEQUENCE</scope>
    <source>
        <strain evidence="2">CBS 958.72</strain>
    </source>
</reference>
<proteinExistence type="predicted"/>
<feature type="region of interest" description="Disordered" evidence="1">
    <location>
        <begin position="1"/>
        <end position="30"/>
    </location>
</feature>
<evidence type="ECO:0000256" key="1">
    <source>
        <dbReference type="SAM" id="MobiDB-lite"/>
    </source>
</evidence>
<evidence type="ECO:0000313" key="3">
    <source>
        <dbReference type="Proteomes" id="UP001287356"/>
    </source>
</evidence>
<reference evidence="2" key="1">
    <citation type="journal article" date="2023" name="Mol. Phylogenet. Evol.">
        <title>Genome-scale phylogeny and comparative genomics of the fungal order Sordariales.</title>
        <authorList>
            <person name="Hensen N."/>
            <person name="Bonometti L."/>
            <person name="Westerberg I."/>
            <person name="Brannstrom I.O."/>
            <person name="Guillou S."/>
            <person name="Cros-Aarteil S."/>
            <person name="Calhoun S."/>
            <person name="Haridas S."/>
            <person name="Kuo A."/>
            <person name="Mondo S."/>
            <person name="Pangilinan J."/>
            <person name="Riley R."/>
            <person name="LaButti K."/>
            <person name="Andreopoulos B."/>
            <person name="Lipzen A."/>
            <person name="Chen C."/>
            <person name="Yan M."/>
            <person name="Daum C."/>
            <person name="Ng V."/>
            <person name="Clum A."/>
            <person name="Steindorff A."/>
            <person name="Ohm R.A."/>
            <person name="Martin F."/>
            <person name="Silar P."/>
            <person name="Natvig D.O."/>
            <person name="Lalanne C."/>
            <person name="Gautier V."/>
            <person name="Ament-Velasquez S.L."/>
            <person name="Kruys A."/>
            <person name="Hutchinson M.I."/>
            <person name="Powell A.J."/>
            <person name="Barry K."/>
            <person name="Miller A.N."/>
            <person name="Grigoriev I.V."/>
            <person name="Debuchy R."/>
            <person name="Gladieux P."/>
            <person name="Hiltunen Thoren M."/>
            <person name="Johannesson H."/>
        </authorList>
    </citation>
    <scope>NUCLEOTIDE SEQUENCE</scope>
    <source>
        <strain evidence="2">CBS 958.72</strain>
    </source>
</reference>
<comment type="caution">
    <text evidence="2">The sequence shown here is derived from an EMBL/GenBank/DDBJ whole genome shotgun (WGS) entry which is preliminary data.</text>
</comment>
<dbReference type="AlphaFoldDB" id="A0AAE0KDB1"/>
<sequence>MYENSLGEAPPPVRAREVAPTKVSRDDPSETDTLKCTLWVSASGAPSPPSTDDCTKVIKQIRSDGVNGKTSYLAYQTKWYGSGSCSAGVYWPGAWDREEVSTGDLADEAGKIVTSCFPNGQYGSYFEAQRGSSGAPRFRLLRLVVDDCRAAIATLNVLCYVAGTCAVSIFSKQIVDIASAELAVASRNVLDACVAAGHYYGWFISEQGDYQIKIEPALMTVDTYGSDKKIKARGPNTAV</sequence>
<dbReference type="Proteomes" id="UP001287356">
    <property type="component" value="Unassembled WGS sequence"/>
</dbReference>